<evidence type="ECO:0000313" key="3">
    <source>
        <dbReference type="EMBL" id="KCZ87211.1"/>
    </source>
</evidence>
<evidence type="ECO:0000259" key="2">
    <source>
        <dbReference type="Pfam" id="PF00857"/>
    </source>
</evidence>
<feature type="domain" description="Isochorismatase-like" evidence="2">
    <location>
        <begin position="40"/>
        <end position="229"/>
    </location>
</feature>
<keyword evidence="4" id="KW-1185">Reference proteome</keyword>
<name>A0A059F9H4_9PROT</name>
<dbReference type="Gene3D" id="3.40.50.850">
    <property type="entry name" value="Isochorismatase-like"/>
    <property type="match status" value="1"/>
</dbReference>
<dbReference type="OrthoDB" id="9807387at2"/>
<dbReference type="STRING" id="1280952.HJA_13455"/>
<proteinExistence type="predicted"/>
<dbReference type="InterPro" id="IPR036380">
    <property type="entry name" value="Isochorismatase-like_sf"/>
</dbReference>
<evidence type="ECO:0000313" key="4">
    <source>
        <dbReference type="Proteomes" id="UP000024816"/>
    </source>
</evidence>
<evidence type="ECO:0000256" key="1">
    <source>
        <dbReference type="ARBA" id="ARBA00022801"/>
    </source>
</evidence>
<organism evidence="3 4">
    <name type="scientific">Hyphomonas jannaschiana VP2</name>
    <dbReference type="NCBI Taxonomy" id="1280952"/>
    <lineage>
        <taxon>Bacteria</taxon>
        <taxon>Pseudomonadati</taxon>
        <taxon>Pseudomonadota</taxon>
        <taxon>Alphaproteobacteria</taxon>
        <taxon>Hyphomonadales</taxon>
        <taxon>Hyphomonadaceae</taxon>
        <taxon>Hyphomonas</taxon>
    </lineage>
</organism>
<dbReference type="PATRIC" id="fig|1280952.3.peg.2693"/>
<reference evidence="3 4" key="1">
    <citation type="journal article" date="2014" name="Antonie Van Leeuwenhoek">
        <title>Hyphomonas beringensis sp. nov. and Hyphomonas chukchiensis sp. nov., isolated from surface seawater of the Bering Sea and Chukchi Sea.</title>
        <authorList>
            <person name="Li C."/>
            <person name="Lai Q."/>
            <person name="Li G."/>
            <person name="Dong C."/>
            <person name="Wang J."/>
            <person name="Liao Y."/>
            <person name="Shao Z."/>
        </authorList>
    </citation>
    <scope>NUCLEOTIDE SEQUENCE [LARGE SCALE GENOMIC DNA]</scope>
    <source>
        <strain evidence="3 4">VP2</strain>
    </source>
</reference>
<sequence>MMPASKPVEAASHQIGLNDVLSASSKAPKPPPAATLENTALLLIDIQHLAEPSYHLKNAVEAGLPEDAVREVLSDYEVRFNAAVVQAARVLDAARAVGIPPIHVKIQCLSDSGRDTGLLHSRLGWNFPPGSAGAQFLEPTKPTADEIVITKTASGAFTGTGLDATLRNMGIEHLLVVGFLTDECVETTTRVALDYGYVTRVVSDATTTYLMDSYQATIGKLGAYGFTLTADEAIAEFTSLGAQA</sequence>
<accession>A0A059F9H4</accession>
<dbReference type="InterPro" id="IPR050272">
    <property type="entry name" value="Isochorismatase-like_hydrls"/>
</dbReference>
<gene>
    <name evidence="3" type="ORF">HJA_13455</name>
</gene>
<protein>
    <submittedName>
        <fullName evidence="3">Isochorismatase hydrolase</fullName>
    </submittedName>
</protein>
<dbReference type="GO" id="GO:0016787">
    <property type="term" value="F:hydrolase activity"/>
    <property type="evidence" value="ECO:0007669"/>
    <property type="project" value="UniProtKB-KW"/>
</dbReference>
<keyword evidence="1 3" id="KW-0378">Hydrolase</keyword>
<dbReference type="SUPFAM" id="SSF52499">
    <property type="entry name" value="Isochorismatase-like hydrolases"/>
    <property type="match status" value="1"/>
</dbReference>
<dbReference type="eggNOG" id="COG1335">
    <property type="taxonomic scope" value="Bacteria"/>
</dbReference>
<dbReference type="InterPro" id="IPR000868">
    <property type="entry name" value="Isochorismatase-like_dom"/>
</dbReference>
<comment type="caution">
    <text evidence="3">The sequence shown here is derived from an EMBL/GenBank/DDBJ whole genome shotgun (WGS) entry which is preliminary data.</text>
</comment>
<dbReference type="EMBL" id="ARYJ01000009">
    <property type="protein sequence ID" value="KCZ87211.1"/>
    <property type="molecule type" value="Genomic_DNA"/>
</dbReference>
<dbReference type="PANTHER" id="PTHR43540">
    <property type="entry name" value="PEROXYUREIDOACRYLATE/UREIDOACRYLATE AMIDOHYDROLASE-RELATED"/>
    <property type="match status" value="1"/>
</dbReference>
<dbReference type="PANTHER" id="PTHR43540:SF1">
    <property type="entry name" value="ISOCHORISMATASE HYDROLASE"/>
    <property type="match status" value="1"/>
</dbReference>
<dbReference type="Pfam" id="PF00857">
    <property type="entry name" value="Isochorismatase"/>
    <property type="match status" value="1"/>
</dbReference>
<dbReference type="AlphaFoldDB" id="A0A059F9H4"/>
<dbReference type="Proteomes" id="UP000024816">
    <property type="component" value="Unassembled WGS sequence"/>
</dbReference>